<dbReference type="AlphaFoldDB" id="A0A543NKI5"/>
<comment type="caution">
    <text evidence="1">The sequence shown here is derived from an EMBL/GenBank/DDBJ whole genome shotgun (WGS) entry which is preliminary data.</text>
</comment>
<proteinExistence type="predicted"/>
<name>A0A543NKI5_9ACTN</name>
<keyword evidence="2" id="KW-1185">Reference proteome</keyword>
<dbReference type="RefSeq" id="WP_141923837.1">
    <property type="nucleotide sequence ID" value="NZ_VFQC01000001.1"/>
</dbReference>
<evidence type="ECO:0000313" key="2">
    <source>
        <dbReference type="Proteomes" id="UP000317422"/>
    </source>
</evidence>
<reference evidence="1 2" key="1">
    <citation type="submission" date="2019-06" db="EMBL/GenBank/DDBJ databases">
        <title>Sequencing the genomes of 1000 actinobacteria strains.</title>
        <authorList>
            <person name="Klenk H.-P."/>
        </authorList>
    </citation>
    <scope>NUCLEOTIDE SEQUENCE [LARGE SCALE GENOMIC DNA]</scope>
    <source>
        <strain evidence="1 2">DSM 45015</strain>
    </source>
</reference>
<sequence>MPDNDGSGASTERTKRLAITLIDCYTRKDREGLQQAAAGAADDVADVTSELKVFASLLTRRVQETGVVFKPADSREAVAGAVADMLPPEVEFAVVTAWEAYSVGEEETAERFTNGDPTIYMHMLAAFSSAIGLAVYKEAELVSTLRIAAGLEE</sequence>
<dbReference type="OrthoDB" id="3426665at2"/>
<accession>A0A543NKI5</accession>
<protein>
    <submittedName>
        <fullName evidence="1">Uncharacterized protein</fullName>
    </submittedName>
</protein>
<dbReference type="Proteomes" id="UP000317422">
    <property type="component" value="Unassembled WGS sequence"/>
</dbReference>
<dbReference type="EMBL" id="VFQC01000001">
    <property type="protein sequence ID" value="TQN32326.1"/>
    <property type="molecule type" value="Genomic_DNA"/>
</dbReference>
<organism evidence="1 2">
    <name type="scientific">Haloactinospora alba</name>
    <dbReference type="NCBI Taxonomy" id="405555"/>
    <lineage>
        <taxon>Bacteria</taxon>
        <taxon>Bacillati</taxon>
        <taxon>Actinomycetota</taxon>
        <taxon>Actinomycetes</taxon>
        <taxon>Streptosporangiales</taxon>
        <taxon>Nocardiopsidaceae</taxon>
        <taxon>Haloactinospora</taxon>
    </lineage>
</organism>
<evidence type="ECO:0000313" key="1">
    <source>
        <dbReference type="EMBL" id="TQN32326.1"/>
    </source>
</evidence>
<gene>
    <name evidence="1" type="ORF">FHX37_2277</name>
</gene>